<dbReference type="InterPro" id="IPR007372">
    <property type="entry name" value="Lipid/polyisoprenoid-bd_YceI"/>
</dbReference>
<reference evidence="4 6" key="2">
    <citation type="submission" date="2019-07" db="EMBL/GenBank/DDBJ databases">
        <title>Genomic Encyclopedia of Type Strains, Phase I: the one thousand microbial genomes (KMG-I) project.</title>
        <authorList>
            <person name="Kyrpides N."/>
        </authorList>
    </citation>
    <scope>NUCLEOTIDE SEQUENCE [LARGE SCALE GENOMIC DNA]</scope>
    <source>
        <strain evidence="4 6">DSM 17909</strain>
    </source>
</reference>
<dbReference type="OrthoDB" id="9811006at2"/>
<proteinExistence type="predicted"/>
<evidence type="ECO:0000259" key="2">
    <source>
        <dbReference type="SMART" id="SM00867"/>
    </source>
</evidence>
<dbReference type="EMBL" id="FO704550">
    <property type="protein sequence ID" value="CDG18589.1"/>
    <property type="molecule type" value="Genomic_DNA"/>
</dbReference>
<dbReference type="AlphaFoldDB" id="A0A068QUW9"/>
<feature type="signal peptide" evidence="1">
    <location>
        <begin position="1"/>
        <end position="23"/>
    </location>
</feature>
<dbReference type="RefSeq" id="WP_045971894.1">
    <property type="nucleotide sequence ID" value="NZ_CAWMED010000001.1"/>
</dbReference>
<dbReference type="HOGENOM" id="CLU_071003_1_2_6"/>
<evidence type="ECO:0000313" key="4">
    <source>
        <dbReference type="EMBL" id="TYP02006.1"/>
    </source>
</evidence>
<evidence type="ECO:0000313" key="3">
    <source>
        <dbReference type="EMBL" id="CDG18589.1"/>
    </source>
</evidence>
<dbReference type="SUPFAM" id="SSF101874">
    <property type="entry name" value="YceI-like"/>
    <property type="match status" value="1"/>
</dbReference>
<protein>
    <submittedName>
        <fullName evidence="4">Polyisoprenoid-binding protein YceI</fullName>
    </submittedName>
</protein>
<reference evidence="3 5" key="1">
    <citation type="submission" date="2013-07" db="EMBL/GenBank/DDBJ databases">
        <authorList>
            <person name="Genoscope - CEA"/>
        </authorList>
    </citation>
    <scope>NUCLEOTIDE SEQUENCE [LARGE SCALE GENOMIC DNA]</scope>
    <source>
        <strain evidence="3">FRM16</strain>
        <strain evidence="5">FRM16 / DSM 17909</strain>
    </source>
</reference>
<gene>
    <name evidence="4" type="ORF">LY16_02598</name>
    <name evidence="3" type="ORF">XDD1_2890</name>
</gene>
<dbReference type="Gene3D" id="2.40.128.110">
    <property type="entry name" value="Lipid/polyisoprenoid-binding, YceI-like"/>
    <property type="match status" value="1"/>
</dbReference>
<dbReference type="Pfam" id="PF04264">
    <property type="entry name" value="YceI"/>
    <property type="match status" value="1"/>
</dbReference>
<evidence type="ECO:0000313" key="5">
    <source>
        <dbReference type="Proteomes" id="UP000032721"/>
    </source>
</evidence>
<evidence type="ECO:0000313" key="6">
    <source>
        <dbReference type="Proteomes" id="UP000324170"/>
    </source>
</evidence>
<name>A0A068QUW9_9GAMM</name>
<dbReference type="Proteomes" id="UP000324170">
    <property type="component" value="Unassembled WGS sequence"/>
</dbReference>
<dbReference type="Proteomes" id="UP000032721">
    <property type="component" value="Chromosome"/>
</dbReference>
<keyword evidence="1" id="KW-0732">Signal</keyword>
<dbReference type="InterPro" id="IPR036761">
    <property type="entry name" value="TTHA0802/YceI-like_sf"/>
</dbReference>
<dbReference type="NCBIfam" id="NF002994">
    <property type="entry name" value="PRK03757.1"/>
    <property type="match status" value="1"/>
</dbReference>
<keyword evidence="6" id="KW-1185">Reference proteome</keyword>
<evidence type="ECO:0000256" key="1">
    <source>
        <dbReference type="SAM" id="SignalP"/>
    </source>
</evidence>
<sequence>MLKKTLIALTVGGWLMSTGSALAADYKFDKIGQHAFIEFRIQHLGFSWLYGGFRDFDGSFTFDPQNPANDKVNVVIKTDSVDTKHAERDKHLRGPDFLNSKKYPDAKFTSTHVKKEGEHYFVTGDLTLNGVTKPVILDAKLLNAGNDPWGGYRAGFEATGKLKLKDFNIKQDLGPKSQEVELIISVEGVREKA</sequence>
<organism evidence="3 5">
    <name type="scientific">Xenorhabdus doucetiae</name>
    <dbReference type="NCBI Taxonomy" id="351671"/>
    <lineage>
        <taxon>Bacteria</taxon>
        <taxon>Pseudomonadati</taxon>
        <taxon>Pseudomonadota</taxon>
        <taxon>Gammaproteobacteria</taxon>
        <taxon>Enterobacterales</taxon>
        <taxon>Morganellaceae</taxon>
        <taxon>Xenorhabdus</taxon>
    </lineage>
</organism>
<dbReference type="PANTHER" id="PTHR34406">
    <property type="entry name" value="PROTEIN YCEI"/>
    <property type="match status" value="1"/>
</dbReference>
<dbReference type="SMART" id="SM00867">
    <property type="entry name" value="YceI"/>
    <property type="match status" value="1"/>
</dbReference>
<feature type="chain" id="PRO_5001652157" evidence="1">
    <location>
        <begin position="24"/>
        <end position="193"/>
    </location>
</feature>
<dbReference type="STRING" id="351671.XDD1_2890"/>
<feature type="domain" description="Lipid/polyisoprenoid-binding YceI-like" evidence="2">
    <location>
        <begin position="25"/>
        <end position="189"/>
    </location>
</feature>
<dbReference type="KEGG" id="xdo:XDD1_2890"/>
<dbReference type="PANTHER" id="PTHR34406:SF1">
    <property type="entry name" value="PROTEIN YCEI"/>
    <property type="match status" value="1"/>
</dbReference>
<dbReference type="EMBL" id="VNHN01000047">
    <property type="protein sequence ID" value="TYP02006.1"/>
    <property type="molecule type" value="Genomic_DNA"/>
</dbReference>
<accession>A0A068QUW9</accession>